<evidence type="ECO:0000313" key="2">
    <source>
        <dbReference type="EMBL" id="EAZ92695.1"/>
    </source>
</evidence>
<dbReference type="InterPro" id="IPR001214">
    <property type="entry name" value="SET_dom"/>
</dbReference>
<organism evidence="2 3">
    <name type="scientific">Crocosphaera chwakensis CCY0110</name>
    <dbReference type="NCBI Taxonomy" id="391612"/>
    <lineage>
        <taxon>Bacteria</taxon>
        <taxon>Bacillati</taxon>
        <taxon>Cyanobacteriota</taxon>
        <taxon>Cyanophyceae</taxon>
        <taxon>Oscillatoriophycideae</taxon>
        <taxon>Chroococcales</taxon>
        <taxon>Aphanothecaceae</taxon>
        <taxon>Crocosphaera</taxon>
        <taxon>Crocosphaera chwakensis</taxon>
    </lineage>
</organism>
<dbReference type="OrthoDB" id="166979at2"/>
<dbReference type="eggNOG" id="COG2940">
    <property type="taxonomic scope" value="Bacteria"/>
</dbReference>
<feature type="domain" description="SET" evidence="1">
    <location>
        <begin position="4"/>
        <end position="112"/>
    </location>
</feature>
<gene>
    <name evidence="2" type="ORF">CY0110_24051</name>
</gene>
<dbReference type="CDD" id="cd08161">
    <property type="entry name" value="SET"/>
    <property type="match status" value="1"/>
</dbReference>
<proteinExistence type="predicted"/>
<accession>A3ILP4</accession>
<evidence type="ECO:0000259" key="1">
    <source>
        <dbReference type="PROSITE" id="PS50280"/>
    </source>
</evidence>
<comment type="caution">
    <text evidence="2">The sequence shown here is derived from an EMBL/GenBank/DDBJ whole genome shotgun (WGS) entry which is preliminary data.</text>
</comment>
<dbReference type="SUPFAM" id="SSF82199">
    <property type="entry name" value="SET domain"/>
    <property type="match status" value="1"/>
</dbReference>
<name>A3ILP4_9CHRO</name>
<keyword evidence="3" id="KW-1185">Reference proteome</keyword>
<reference evidence="2 3" key="1">
    <citation type="submission" date="2007-03" db="EMBL/GenBank/DDBJ databases">
        <authorList>
            <person name="Stal L."/>
            <person name="Ferriera S."/>
            <person name="Johnson J."/>
            <person name="Kravitz S."/>
            <person name="Beeson K."/>
            <person name="Sutton G."/>
            <person name="Rogers Y.-H."/>
            <person name="Friedman R."/>
            <person name="Frazier M."/>
            <person name="Venter J.C."/>
        </authorList>
    </citation>
    <scope>NUCLEOTIDE SEQUENCE [LARGE SCALE GENOMIC DNA]</scope>
    <source>
        <strain evidence="2 3">CCY0110</strain>
    </source>
</reference>
<dbReference type="AlphaFoldDB" id="A3ILP4"/>
<dbReference type="Pfam" id="PF00856">
    <property type="entry name" value="SET"/>
    <property type="match status" value="1"/>
</dbReference>
<dbReference type="PROSITE" id="PS50280">
    <property type="entry name" value="SET"/>
    <property type="match status" value="1"/>
</dbReference>
<dbReference type="RefSeq" id="WP_008274267.1">
    <property type="nucleotide sequence ID" value="NZ_AAXW01000005.1"/>
</dbReference>
<protein>
    <recommendedName>
        <fullName evidence="1">SET domain-containing protein</fullName>
    </recommendedName>
</protein>
<dbReference type="Gene3D" id="2.170.270.10">
    <property type="entry name" value="SET domain"/>
    <property type="match status" value="1"/>
</dbReference>
<dbReference type="InterPro" id="IPR046341">
    <property type="entry name" value="SET_dom_sf"/>
</dbReference>
<dbReference type="EMBL" id="AAXW01000005">
    <property type="protein sequence ID" value="EAZ92695.1"/>
    <property type="molecule type" value="Genomic_DNA"/>
</dbReference>
<sequence length="216" mass="25127">MLHPSHELRYINSTIGYGIFATEPIPKGTIVVFSDPLDIKILPKTYARLNEQFREVIESFSYIDREGQGVLSWDNSKYINHSCDSNILLTPYLFSVSIKEIAKNEQITTDYALLQAYLDIYQQGEMSFCHCDSPHCRKGLNIPNVEDYLPLFISSLNDALSLAMKVRQPLLDFMDTKDKYELIKVLENYHDCSKSMSDFLKKRRNNFSRKWSRFLS</sequence>
<evidence type="ECO:0000313" key="3">
    <source>
        <dbReference type="Proteomes" id="UP000003781"/>
    </source>
</evidence>
<dbReference type="Proteomes" id="UP000003781">
    <property type="component" value="Unassembled WGS sequence"/>
</dbReference>